<name>A0A6J1N0T2_BICAN</name>
<proteinExistence type="predicted"/>
<dbReference type="RefSeq" id="XP_023940459.2">
    <property type="nucleotide sequence ID" value="XM_024084691.2"/>
</dbReference>
<sequence>MCIYIIYSPVRLARRTLLSTSLALAICAIGVTVYGAYIMKHMGQIEEHRDITIMSKNLQKSPYHLQNFPLGVMAVGHALFLFFLCGPFVLRSDKSNAFYLYGFALLGMGITCCLTPNIIRNIAENFLDELDTPELEPTLNQEQFLEVIQFYAQCCGVTRRDFNSTFHPSELPMTCCPSWEWVRLKSENHKDCPWSDAYEAGCRDAIIETDFSQRIFVPIGLVQVYAGMAAIYLALDL</sequence>
<evidence type="ECO:0000313" key="3">
    <source>
        <dbReference type="RefSeq" id="XP_023940459.2"/>
    </source>
</evidence>
<reference evidence="3" key="1">
    <citation type="submission" date="2025-08" db="UniProtKB">
        <authorList>
            <consortium name="RefSeq"/>
        </authorList>
    </citation>
    <scope>IDENTIFICATION</scope>
</reference>
<feature type="transmembrane region" description="Helical" evidence="1">
    <location>
        <begin position="215"/>
        <end position="235"/>
    </location>
</feature>
<dbReference type="InterPro" id="IPR008952">
    <property type="entry name" value="Tetraspanin_EC2_sf"/>
</dbReference>
<keyword evidence="1" id="KW-0472">Membrane</keyword>
<dbReference type="Proteomes" id="UP001652582">
    <property type="component" value="Chromosome 16"/>
</dbReference>
<evidence type="ECO:0000313" key="2">
    <source>
        <dbReference type="Proteomes" id="UP001652582"/>
    </source>
</evidence>
<feature type="transmembrane region" description="Helical" evidence="1">
    <location>
        <begin position="68"/>
        <end position="90"/>
    </location>
</feature>
<keyword evidence="1" id="KW-1133">Transmembrane helix</keyword>
<feature type="transmembrane region" description="Helical" evidence="1">
    <location>
        <begin position="17"/>
        <end position="39"/>
    </location>
</feature>
<gene>
    <name evidence="3" type="primary">LOC112047551</name>
</gene>
<keyword evidence="1" id="KW-0812">Transmembrane</keyword>
<dbReference type="SUPFAM" id="SSF48652">
    <property type="entry name" value="Tetraspanin"/>
    <property type="match status" value="1"/>
</dbReference>
<protein>
    <submittedName>
        <fullName evidence="3">Uncharacterized protein LOC112047551</fullName>
    </submittedName>
</protein>
<organism evidence="2 3">
    <name type="scientific">Bicyclus anynana</name>
    <name type="common">Squinting bush brown butterfly</name>
    <dbReference type="NCBI Taxonomy" id="110368"/>
    <lineage>
        <taxon>Eukaryota</taxon>
        <taxon>Metazoa</taxon>
        <taxon>Ecdysozoa</taxon>
        <taxon>Arthropoda</taxon>
        <taxon>Hexapoda</taxon>
        <taxon>Insecta</taxon>
        <taxon>Pterygota</taxon>
        <taxon>Neoptera</taxon>
        <taxon>Endopterygota</taxon>
        <taxon>Lepidoptera</taxon>
        <taxon>Glossata</taxon>
        <taxon>Ditrysia</taxon>
        <taxon>Papilionoidea</taxon>
        <taxon>Nymphalidae</taxon>
        <taxon>Satyrinae</taxon>
        <taxon>Satyrini</taxon>
        <taxon>Mycalesina</taxon>
        <taxon>Bicyclus</taxon>
    </lineage>
</organism>
<dbReference type="GO" id="GO:0016020">
    <property type="term" value="C:membrane"/>
    <property type="evidence" value="ECO:0007669"/>
    <property type="project" value="InterPro"/>
</dbReference>
<dbReference type="KEGG" id="bany:112047551"/>
<dbReference type="GeneID" id="112047551"/>
<dbReference type="AlphaFoldDB" id="A0A6J1N0T2"/>
<feature type="transmembrane region" description="Helical" evidence="1">
    <location>
        <begin position="96"/>
        <end position="119"/>
    </location>
</feature>
<accession>A0A6J1N0T2</accession>
<keyword evidence="2" id="KW-1185">Reference proteome</keyword>
<evidence type="ECO:0000256" key="1">
    <source>
        <dbReference type="SAM" id="Phobius"/>
    </source>
</evidence>